<organism evidence="1 2">
    <name type="scientific">Elysia crispata</name>
    <name type="common">lettuce slug</name>
    <dbReference type="NCBI Taxonomy" id="231223"/>
    <lineage>
        <taxon>Eukaryota</taxon>
        <taxon>Metazoa</taxon>
        <taxon>Spiralia</taxon>
        <taxon>Lophotrochozoa</taxon>
        <taxon>Mollusca</taxon>
        <taxon>Gastropoda</taxon>
        <taxon>Heterobranchia</taxon>
        <taxon>Euthyneura</taxon>
        <taxon>Panpulmonata</taxon>
        <taxon>Sacoglossa</taxon>
        <taxon>Placobranchoidea</taxon>
        <taxon>Plakobranchidae</taxon>
        <taxon>Elysia</taxon>
    </lineage>
</organism>
<reference evidence="1" key="1">
    <citation type="journal article" date="2023" name="G3 (Bethesda)">
        <title>A reference genome for the long-term kleptoplast-retaining sea slug Elysia crispata morphotype clarki.</title>
        <authorList>
            <person name="Eastman K.E."/>
            <person name="Pendleton A.L."/>
            <person name="Shaikh M.A."/>
            <person name="Suttiyut T."/>
            <person name="Ogas R."/>
            <person name="Tomko P."/>
            <person name="Gavelis G."/>
            <person name="Widhalm J.R."/>
            <person name="Wisecaver J.H."/>
        </authorList>
    </citation>
    <scope>NUCLEOTIDE SEQUENCE</scope>
    <source>
        <strain evidence="1">ECLA1</strain>
    </source>
</reference>
<dbReference type="InterPro" id="IPR043502">
    <property type="entry name" value="DNA/RNA_pol_sf"/>
</dbReference>
<evidence type="ECO:0008006" key="3">
    <source>
        <dbReference type="Google" id="ProtNLM"/>
    </source>
</evidence>
<dbReference type="SUPFAM" id="SSF56672">
    <property type="entry name" value="DNA/RNA polymerases"/>
    <property type="match status" value="1"/>
</dbReference>
<dbReference type="EMBL" id="JAWDGP010001648">
    <property type="protein sequence ID" value="KAK3789614.1"/>
    <property type="molecule type" value="Genomic_DNA"/>
</dbReference>
<dbReference type="AlphaFoldDB" id="A0AAE1E0C8"/>
<evidence type="ECO:0000313" key="2">
    <source>
        <dbReference type="Proteomes" id="UP001283361"/>
    </source>
</evidence>
<dbReference type="PANTHER" id="PTHR33064">
    <property type="entry name" value="POL PROTEIN"/>
    <property type="match status" value="1"/>
</dbReference>
<protein>
    <recommendedName>
        <fullName evidence="3">Reverse transcriptase/retrotransposon-derived protein RNase H-like domain-containing protein</fullName>
    </recommendedName>
</protein>
<dbReference type="PANTHER" id="PTHR33064:SF37">
    <property type="entry name" value="RIBONUCLEASE H"/>
    <property type="match status" value="1"/>
</dbReference>
<proteinExistence type="predicted"/>
<sequence>MKALQSLFQRLRQAKFTIRPSKCILRTNNVGFTGHRLSEGVGGLHEDNVRKINEASHPTTKKQFHSFMALINYYREYVHRFAAVTAFLTEERTAKHTEMERASGTVLRMWGADYMSRVV</sequence>
<keyword evidence="2" id="KW-1185">Reference proteome</keyword>
<gene>
    <name evidence="1" type="ORF">RRG08_065680</name>
</gene>
<dbReference type="InterPro" id="IPR051320">
    <property type="entry name" value="Viral_Replic_Matur_Polypro"/>
</dbReference>
<dbReference type="Gene3D" id="3.30.70.270">
    <property type="match status" value="2"/>
</dbReference>
<name>A0AAE1E0C8_9GAST</name>
<dbReference type="InterPro" id="IPR043128">
    <property type="entry name" value="Rev_trsase/Diguanyl_cyclase"/>
</dbReference>
<comment type="caution">
    <text evidence="1">The sequence shown here is derived from an EMBL/GenBank/DDBJ whole genome shotgun (WGS) entry which is preliminary data.</text>
</comment>
<evidence type="ECO:0000313" key="1">
    <source>
        <dbReference type="EMBL" id="KAK3789614.1"/>
    </source>
</evidence>
<dbReference type="Proteomes" id="UP001283361">
    <property type="component" value="Unassembled WGS sequence"/>
</dbReference>
<accession>A0AAE1E0C8</accession>